<dbReference type="Gene3D" id="3.40.50.10910">
    <property type="entry name" value="Amidohydrolase"/>
    <property type="match status" value="1"/>
</dbReference>
<sequence>MTSTLIHSIRIFDGHSVLTESGFLYFKDGLIHTVAAGAPPAGLEATNTIDGAGHTILPGLIDAHVHCHGDSRTLALCLKFGVTTVLDMFSDAAASQGLKKLASEKADYADIRSAGFGAVIKNGWPGPIVMATMPDKEVARKMVESWPLVEEGREAEWITGRVEEGSDYIKLMQEDGANLLNGPFPTPRPSMQAALVKAAHANGILTVAHAMSQKATMTVLEAGTDGLAHCFYDEKPSAELVDLYKKTGAFLIPTLVVSASITGENVQDSKDILERDVVSKRVGHDEKECFCGRVLLARGGSVEHSYETVRVLKKNGVDILAGTDAAKGLHGTVPGLSLHQELGLYVHRCGFTGVEALISATSTTARRFSLNDRGRIAEGLRADLLMVKGDPTSDIGCTMDIAGVWRGGVALEL</sequence>
<dbReference type="SUPFAM" id="SSF51556">
    <property type="entry name" value="Metallo-dependent hydrolases"/>
    <property type="match status" value="1"/>
</dbReference>
<name>A0A8T9C0L9_9HELO</name>
<evidence type="ECO:0000259" key="1">
    <source>
        <dbReference type="Pfam" id="PF01979"/>
    </source>
</evidence>
<dbReference type="GO" id="GO:0016810">
    <property type="term" value="F:hydrolase activity, acting on carbon-nitrogen (but not peptide) bonds"/>
    <property type="evidence" value="ECO:0007669"/>
    <property type="project" value="InterPro"/>
</dbReference>
<accession>A0A8T9C0L9</accession>
<dbReference type="Gene3D" id="1.20.58.520">
    <property type="entry name" value="Amidohydrolase"/>
    <property type="match status" value="1"/>
</dbReference>
<reference evidence="2 3" key="1">
    <citation type="submission" date="2018-05" db="EMBL/GenBank/DDBJ databases">
        <title>Genome sequencing and assembly of the regulated plant pathogen Lachnellula willkommii and related sister species for the development of diagnostic species identification markers.</title>
        <authorList>
            <person name="Giroux E."/>
            <person name="Bilodeau G."/>
        </authorList>
    </citation>
    <scope>NUCLEOTIDE SEQUENCE [LARGE SCALE GENOMIC DNA]</scope>
    <source>
        <strain evidence="2 3">CBS 268.59</strain>
    </source>
</reference>
<dbReference type="PANTHER" id="PTHR43135">
    <property type="entry name" value="ALPHA-D-RIBOSE 1-METHYLPHOSPHONATE 5-TRIPHOSPHATE DIPHOSPHATASE"/>
    <property type="match status" value="1"/>
</dbReference>
<dbReference type="SUPFAM" id="SSF51338">
    <property type="entry name" value="Composite domain of metallo-dependent hydrolases"/>
    <property type="match status" value="1"/>
</dbReference>
<keyword evidence="3" id="KW-1185">Reference proteome</keyword>
<dbReference type="EMBL" id="QGMK01001045">
    <property type="protein sequence ID" value="TVY73562.1"/>
    <property type="molecule type" value="Genomic_DNA"/>
</dbReference>
<dbReference type="PANTHER" id="PTHR43135:SF3">
    <property type="entry name" value="ALPHA-D-RIBOSE 1-METHYLPHOSPHONATE 5-TRIPHOSPHATE DIPHOSPHATASE"/>
    <property type="match status" value="1"/>
</dbReference>
<gene>
    <name evidence="2" type="ORF">LSUE1_G008422</name>
</gene>
<dbReference type="InterPro" id="IPR032466">
    <property type="entry name" value="Metal_Hydrolase"/>
</dbReference>
<evidence type="ECO:0000313" key="2">
    <source>
        <dbReference type="EMBL" id="TVY73562.1"/>
    </source>
</evidence>
<feature type="domain" description="Amidohydrolase-related" evidence="1">
    <location>
        <begin position="55"/>
        <end position="408"/>
    </location>
</feature>
<dbReference type="Pfam" id="PF01979">
    <property type="entry name" value="Amidohydro_1"/>
    <property type="match status" value="1"/>
</dbReference>
<dbReference type="Proteomes" id="UP000469558">
    <property type="component" value="Unassembled WGS sequence"/>
</dbReference>
<dbReference type="InterPro" id="IPR051781">
    <property type="entry name" value="Metallo-dep_Hydrolase"/>
</dbReference>
<dbReference type="Gene3D" id="2.30.40.10">
    <property type="entry name" value="Urease, subunit C, domain 1"/>
    <property type="match status" value="1"/>
</dbReference>
<dbReference type="InterPro" id="IPR011059">
    <property type="entry name" value="Metal-dep_hydrolase_composite"/>
</dbReference>
<proteinExistence type="predicted"/>
<protein>
    <recommendedName>
        <fullName evidence="1">Amidohydrolase-related domain-containing protein</fullName>
    </recommendedName>
</protein>
<dbReference type="OrthoDB" id="5595695at2759"/>
<comment type="caution">
    <text evidence="2">The sequence shown here is derived from an EMBL/GenBank/DDBJ whole genome shotgun (WGS) entry which is preliminary data.</text>
</comment>
<organism evidence="2 3">
    <name type="scientific">Lachnellula suecica</name>
    <dbReference type="NCBI Taxonomy" id="602035"/>
    <lineage>
        <taxon>Eukaryota</taxon>
        <taxon>Fungi</taxon>
        <taxon>Dikarya</taxon>
        <taxon>Ascomycota</taxon>
        <taxon>Pezizomycotina</taxon>
        <taxon>Leotiomycetes</taxon>
        <taxon>Helotiales</taxon>
        <taxon>Lachnaceae</taxon>
        <taxon>Lachnellula</taxon>
    </lineage>
</organism>
<evidence type="ECO:0000313" key="3">
    <source>
        <dbReference type="Proteomes" id="UP000469558"/>
    </source>
</evidence>
<dbReference type="Gene3D" id="3.30.110.90">
    <property type="entry name" value="Amidohydrolase"/>
    <property type="match status" value="1"/>
</dbReference>
<dbReference type="InterPro" id="IPR006680">
    <property type="entry name" value="Amidohydro-rel"/>
</dbReference>
<dbReference type="AlphaFoldDB" id="A0A8T9C0L9"/>